<comment type="caution">
    <text evidence="2">The sequence shown here is derived from an EMBL/GenBank/DDBJ whole genome shotgun (WGS) entry which is preliminary data.</text>
</comment>
<accession>A0A364Y1K6</accession>
<dbReference type="RefSeq" id="WP_112747991.1">
    <property type="nucleotide sequence ID" value="NZ_QMFY01000008.1"/>
</dbReference>
<evidence type="ECO:0000313" key="3">
    <source>
        <dbReference type="Proteomes" id="UP000251889"/>
    </source>
</evidence>
<dbReference type="InterPro" id="IPR054545">
    <property type="entry name" value="ApeI-like"/>
</dbReference>
<reference evidence="2 3" key="1">
    <citation type="submission" date="2018-06" db="EMBL/GenBank/DDBJ databases">
        <title>Chryseolinea flavus sp. nov., a member of the phylum Bacteroidetes isolated from soil.</title>
        <authorList>
            <person name="Li Y."/>
            <person name="Wang J."/>
        </authorList>
    </citation>
    <scope>NUCLEOTIDE SEQUENCE [LARGE SCALE GENOMIC DNA]</scope>
    <source>
        <strain evidence="2 3">SDU1-6</strain>
    </source>
</reference>
<gene>
    <name evidence="2" type="ORF">DQQ10_16525</name>
</gene>
<dbReference type="EMBL" id="QMFY01000008">
    <property type="protein sequence ID" value="RAW00153.1"/>
    <property type="molecule type" value="Genomic_DNA"/>
</dbReference>
<dbReference type="Pfam" id="PF22818">
    <property type="entry name" value="ApeI-like"/>
    <property type="match status" value="1"/>
</dbReference>
<name>A0A364Y1K6_9BACT</name>
<dbReference type="AlphaFoldDB" id="A0A364Y1K6"/>
<evidence type="ECO:0000313" key="2">
    <source>
        <dbReference type="EMBL" id="RAW00153.1"/>
    </source>
</evidence>
<dbReference type="SUPFAM" id="SSF54637">
    <property type="entry name" value="Thioesterase/thiol ester dehydrase-isomerase"/>
    <property type="match status" value="1"/>
</dbReference>
<dbReference type="Gene3D" id="3.10.129.10">
    <property type="entry name" value="Hotdog Thioesterase"/>
    <property type="match status" value="1"/>
</dbReference>
<evidence type="ECO:0000259" key="1">
    <source>
        <dbReference type="Pfam" id="PF22818"/>
    </source>
</evidence>
<proteinExistence type="predicted"/>
<protein>
    <submittedName>
        <fullName evidence="2">3-hydroxyacyl-ACP dehydratase</fullName>
    </submittedName>
</protein>
<dbReference type="Proteomes" id="UP000251889">
    <property type="component" value="Unassembled WGS sequence"/>
</dbReference>
<feature type="domain" description="ApeI dehydratase-like" evidence="1">
    <location>
        <begin position="15"/>
        <end position="89"/>
    </location>
</feature>
<dbReference type="GO" id="GO:0016829">
    <property type="term" value="F:lyase activity"/>
    <property type="evidence" value="ECO:0007669"/>
    <property type="project" value="UniProtKB-KW"/>
</dbReference>
<dbReference type="OrthoDB" id="9772788at2"/>
<organism evidence="2 3">
    <name type="scientific">Pseudochryseolinea flava</name>
    <dbReference type="NCBI Taxonomy" id="2059302"/>
    <lineage>
        <taxon>Bacteria</taxon>
        <taxon>Pseudomonadati</taxon>
        <taxon>Bacteroidota</taxon>
        <taxon>Cytophagia</taxon>
        <taxon>Cytophagales</taxon>
        <taxon>Fulvivirgaceae</taxon>
        <taxon>Pseudochryseolinea</taxon>
    </lineage>
</organism>
<sequence length="120" mass="13269">MLRNKFYDAVPVMKDGEITATVTFQKDHPVFAGHFPGNPVVPGVCMIQIVRELLEDSLNMQLQLRTGDNIKFLNVINPIDTPAVVASIHTVVTDDGVEVQATFSQATVSYFKFKGSFVKL</sequence>
<dbReference type="InterPro" id="IPR029069">
    <property type="entry name" value="HotDog_dom_sf"/>
</dbReference>
<keyword evidence="3" id="KW-1185">Reference proteome</keyword>